<reference evidence="1 2" key="1">
    <citation type="submission" date="2017-06" db="EMBL/GenBank/DDBJ databases">
        <title>Genome Sequencing of the methanotroph Methylovulum psychrotolerants str. HV10-M2 isolated from a high-altitude environment.</title>
        <authorList>
            <person name="Mateos-Rivera A."/>
        </authorList>
    </citation>
    <scope>NUCLEOTIDE SEQUENCE [LARGE SCALE GENOMIC DNA]</scope>
    <source>
        <strain evidence="1 2">HV10_M2</strain>
    </source>
</reference>
<accession>A0A1Z4C5E7</accession>
<keyword evidence="2" id="KW-1185">Reference proteome</keyword>
<dbReference type="EMBL" id="CP022129">
    <property type="protein sequence ID" value="ASF48708.1"/>
    <property type="molecule type" value="Genomic_DNA"/>
</dbReference>
<dbReference type="OrthoDB" id="981635at2"/>
<dbReference type="Proteomes" id="UP000197019">
    <property type="component" value="Chromosome"/>
</dbReference>
<name>A0A1Z4C5E7_9GAMM</name>
<dbReference type="AlphaFoldDB" id="A0A1Z4C5E7"/>
<evidence type="ECO:0008006" key="3">
    <source>
        <dbReference type="Google" id="ProtNLM"/>
    </source>
</evidence>
<sequence length="183" mass="20745">MPLESRRIAAFLLGRPDDKAWKQALVDDNLLQKKAPATALRQAGLIRKRLKTLDDTGWDMIAHREKEVSIQLLLVAAAKHSQLLADYIRDVYIGHQRRLDLALSPLDWDGFLSECRHRDPSVAHWSAATQAKLFQVIRRILAEANYLENSGSMKLTPQSLHPDVRHYLSAHGDTTLIGLLERV</sequence>
<evidence type="ECO:0000313" key="2">
    <source>
        <dbReference type="Proteomes" id="UP000197019"/>
    </source>
</evidence>
<proteinExistence type="predicted"/>
<dbReference type="InterPro" id="IPR014948">
    <property type="entry name" value="BrxA"/>
</dbReference>
<gene>
    <name evidence="1" type="ORF">CEK71_09975</name>
</gene>
<dbReference type="Pfam" id="PF08849">
    <property type="entry name" value="BrxA"/>
    <property type="match status" value="1"/>
</dbReference>
<protein>
    <recommendedName>
        <fullName evidence="3">DUF1819 domain-containing protein</fullName>
    </recommendedName>
</protein>
<organism evidence="1 2">
    <name type="scientific">Methylovulum psychrotolerans</name>
    <dbReference type="NCBI Taxonomy" id="1704499"/>
    <lineage>
        <taxon>Bacteria</taxon>
        <taxon>Pseudomonadati</taxon>
        <taxon>Pseudomonadota</taxon>
        <taxon>Gammaproteobacteria</taxon>
        <taxon>Methylococcales</taxon>
        <taxon>Methylococcaceae</taxon>
        <taxon>Methylovulum</taxon>
    </lineage>
</organism>
<dbReference type="InterPro" id="IPR023137">
    <property type="entry name" value="BrxA_sf"/>
</dbReference>
<evidence type="ECO:0000313" key="1">
    <source>
        <dbReference type="EMBL" id="ASF48708.1"/>
    </source>
</evidence>
<dbReference type="KEGG" id="mpsy:CEK71_09975"/>
<dbReference type="Gene3D" id="1.10.3540.10">
    <property type="entry name" value="uncharacterized protein from magnetospirillum magneticum domain"/>
    <property type="match status" value="1"/>
</dbReference>